<organism evidence="1 2">
    <name type="scientific">Macroventuria anomochaeta</name>
    <dbReference type="NCBI Taxonomy" id="301207"/>
    <lineage>
        <taxon>Eukaryota</taxon>
        <taxon>Fungi</taxon>
        <taxon>Dikarya</taxon>
        <taxon>Ascomycota</taxon>
        <taxon>Pezizomycotina</taxon>
        <taxon>Dothideomycetes</taxon>
        <taxon>Pleosporomycetidae</taxon>
        <taxon>Pleosporales</taxon>
        <taxon>Pleosporineae</taxon>
        <taxon>Didymellaceae</taxon>
        <taxon>Macroventuria</taxon>
    </lineage>
</organism>
<evidence type="ECO:0000313" key="2">
    <source>
        <dbReference type="Proteomes" id="UP000799754"/>
    </source>
</evidence>
<accession>A0ACB6RZK2</accession>
<sequence length="248" mass="28008">MAARHVHGIVRSDSENCFSQRSEHCLYKHVGLLLLKSTPRRSKLQAAELSTRFTSASKMGRKPALFLDISQINSTPLTNAKSSQNPKQHTNYIDLVTKLRNPTAAEPINKWMTTDRVVGRPIGASSPKQKLVKPWRRDSCEPEVTTEAYENFFEEAMSGSLSGSMGGYVAARMTKEKEVDKEKKVGEDEESSEALNQVTSKAAPWLEEPTWHQKPVTERYAYPKDAYRTHRSDEGYLTLFASLENKDK</sequence>
<name>A0ACB6RZK2_9PLEO</name>
<evidence type="ECO:0000313" key="1">
    <source>
        <dbReference type="EMBL" id="KAF2626697.1"/>
    </source>
</evidence>
<keyword evidence="2" id="KW-1185">Reference proteome</keyword>
<protein>
    <submittedName>
        <fullName evidence="1">Uncharacterized protein</fullName>
    </submittedName>
</protein>
<dbReference type="EMBL" id="MU006720">
    <property type="protein sequence ID" value="KAF2626697.1"/>
    <property type="molecule type" value="Genomic_DNA"/>
</dbReference>
<gene>
    <name evidence="1" type="ORF">BU25DRAFT_411666</name>
</gene>
<dbReference type="Proteomes" id="UP000799754">
    <property type="component" value="Unassembled WGS sequence"/>
</dbReference>
<comment type="caution">
    <text evidence="1">The sequence shown here is derived from an EMBL/GenBank/DDBJ whole genome shotgun (WGS) entry which is preliminary data.</text>
</comment>
<proteinExistence type="predicted"/>
<reference evidence="1" key="1">
    <citation type="journal article" date="2020" name="Stud. Mycol.">
        <title>101 Dothideomycetes genomes: a test case for predicting lifestyles and emergence of pathogens.</title>
        <authorList>
            <person name="Haridas S."/>
            <person name="Albert R."/>
            <person name="Binder M."/>
            <person name="Bloem J."/>
            <person name="Labutti K."/>
            <person name="Salamov A."/>
            <person name="Andreopoulos B."/>
            <person name="Baker S."/>
            <person name="Barry K."/>
            <person name="Bills G."/>
            <person name="Bluhm B."/>
            <person name="Cannon C."/>
            <person name="Castanera R."/>
            <person name="Culley D."/>
            <person name="Daum C."/>
            <person name="Ezra D."/>
            <person name="Gonzalez J."/>
            <person name="Henrissat B."/>
            <person name="Kuo A."/>
            <person name="Liang C."/>
            <person name="Lipzen A."/>
            <person name="Lutzoni F."/>
            <person name="Magnuson J."/>
            <person name="Mondo S."/>
            <person name="Nolan M."/>
            <person name="Ohm R."/>
            <person name="Pangilinan J."/>
            <person name="Park H.-J."/>
            <person name="Ramirez L."/>
            <person name="Alfaro M."/>
            <person name="Sun H."/>
            <person name="Tritt A."/>
            <person name="Yoshinaga Y."/>
            <person name="Zwiers L.-H."/>
            <person name="Turgeon B."/>
            <person name="Goodwin S."/>
            <person name="Spatafora J."/>
            <person name="Crous P."/>
            <person name="Grigoriev I."/>
        </authorList>
    </citation>
    <scope>NUCLEOTIDE SEQUENCE</scope>
    <source>
        <strain evidence="1">CBS 525.71</strain>
    </source>
</reference>